<proteinExistence type="predicted"/>
<gene>
    <name evidence="1" type="ORF">SFRICE_010846</name>
</gene>
<name>A0A2H1X1S5_SPOFR</name>
<sequence length="96" mass="10235">MKYSFTYLEERVSMEATNRRRTRLGRGAGAAVGILCPGGPCGWAVTGAIFGLCAILHQSRPIQAGPSVEDRYSGTQHPRRAVPLTGRSVVHCGGHA</sequence>
<organism evidence="1">
    <name type="scientific">Spodoptera frugiperda</name>
    <name type="common">Fall armyworm</name>
    <dbReference type="NCBI Taxonomy" id="7108"/>
    <lineage>
        <taxon>Eukaryota</taxon>
        <taxon>Metazoa</taxon>
        <taxon>Ecdysozoa</taxon>
        <taxon>Arthropoda</taxon>
        <taxon>Hexapoda</taxon>
        <taxon>Insecta</taxon>
        <taxon>Pterygota</taxon>
        <taxon>Neoptera</taxon>
        <taxon>Endopterygota</taxon>
        <taxon>Lepidoptera</taxon>
        <taxon>Glossata</taxon>
        <taxon>Ditrysia</taxon>
        <taxon>Noctuoidea</taxon>
        <taxon>Noctuidae</taxon>
        <taxon>Amphipyrinae</taxon>
        <taxon>Spodoptera</taxon>
    </lineage>
</organism>
<dbReference type="AlphaFoldDB" id="A0A2H1X1S5"/>
<dbReference type="EMBL" id="ODYU01012713">
    <property type="protein sequence ID" value="SOQ59156.1"/>
    <property type="molecule type" value="Genomic_DNA"/>
</dbReference>
<accession>A0A2H1X1S5</accession>
<evidence type="ECO:0000313" key="1">
    <source>
        <dbReference type="EMBL" id="SOQ59156.1"/>
    </source>
</evidence>
<protein>
    <submittedName>
        <fullName evidence="1">SFRICE_010846</fullName>
    </submittedName>
</protein>
<reference evidence="1" key="1">
    <citation type="submission" date="2016-07" db="EMBL/GenBank/DDBJ databases">
        <authorList>
            <person name="Bretaudeau A."/>
        </authorList>
    </citation>
    <scope>NUCLEOTIDE SEQUENCE</scope>
    <source>
        <strain evidence="1">Rice</strain>
        <tissue evidence="1">Whole body</tissue>
    </source>
</reference>